<evidence type="ECO:0000256" key="1">
    <source>
        <dbReference type="ARBA" id="ARBA00022679"/>
    </source>
</evidence>
<feature type="transmembrane region" description="Helical" evidence="4">
    <location>
        <begin position="132"/>
        <end position="151"/>
    </location>
</feature>
<evidence type="ECO:0000256" key="2">
    <source>
        <dbReference type="ARBA" id="ARBA00022777"/>
    </source>
</evidence>
<gene>
    <name evidence="6" type="ORF">FM101_05570</name>
</gene>
<feature type="transmembrane region" description="Helical" evidence="4">
    <location>
        <begin position="158"/>
        <end position="179"/>
    </location>
</feature>
<dbReference type="EMBL" id="FUHW01000022">
    <property type="protein sequence ID" value="SJM58921.1"/>
    <property type="molecule type" value="Genomic_DNA"/>
</dbReference>
<protein>
    <submittedName>
        <fullName evidence="6">Sensor histidine kinase</fullName>
    </submittedName>
</protein>
<keyword evidence="7" id="KW-1185">Reference proteome</keyword>
<evidence type="ECO:0000313" key="6">
    <source>
        <dbReference type="EMBL" id="SJM58921.1"/>
    </source>
</evidence>
<feature type="transmembrane region" description="Helical" evidence="4">
    <location>
        <begin position="31"/>
        <end position="51"/>
    </location>
</feature>
<dbReference type="Pfam" id="PF07730">
    <property type="entry name" value="HisKA_3"/>
    <property type="match status" value="1"/>
</dbReference>
<keyword evidence="3" id="KW-0902">Two-component regulatory system</keyword>
<feature type="transmembrane region" description="Helical" evidence="4">
    <location>
        <begin position="91"/>
        <end position="112"/>
    </location>
</feature>
<keyword evidence="1" id="KW-0808">Transferase</keyword>
<dbReference type="RefSeq" id="WP_179204246.1">
    <property type="nucleotide sequence ID" value="NZ_FUHW01000022.1"/>
</dbReference>
<keyword evidence="4" id="KW-1133">Transmembrane helix</keyword>
<dbReference type="InterPro" id="IPR050482">
    <property type="entry name" value="Sensor_HK_TwoCompSys"/>
</dbReference>
<reference evidence="6 7" key="1">
    <citation type="submission" date="2017-02" db="EMBL/GenBank/DDBJ databases">
        <authorList>
            <person name="Peterson S.W."/>
        </authorList>
    </citation>
    <scope>NUCLEOTIDE SEQUENCE [LARGE SCALE GENOMIC DNA]</scope>
    <source>
        <strain evidence="6 7">B Ar 00.02</strain>
    </source>
</reference>
<dbReference type="GO" id="GO:0016020">
    <property type="term" value="C:membrane"/>
    <property type="evidence" value="ECO:0007669"/>
    <property type="project" value="InterPro"/>
</dbReference>
<feature type="transmembrane region" description="Helical" evidence="4">
    <location>
        <begin position="57"/>
        <end position="79"/>
    </location>
</feature>
<dbReference type="PANTHER" id="PTHR24421">
    <property type="entry name" value="NITRATE/NITRITE SENSOR PROTEIN NARX-RELATED"/>
    <property type="match status" value="1"/>
</dbReference>
<feature type="domain" description="Signal transduction histidine kinase subgroup 3 dimerisation and phosphoacceptor" evidence="5">
    <location>
        <begin position="197"/>
        <end position="259"/>
    </location>
</feature>
<proteinExistence type="predicted"/>
<evidence type="ECO:0000259" key="5">
    <source>
        <dbReference type="Pfam" id="PF07730"/>
    </source>
</evidence>
<name>A0A1R4FSV8_9MICC</name>
<evidence type="ECO:0000256" key="4">
    <source>
        <dbReference type="SAM" id="Phobius"/>
    </source>
</evidence>
<dbReference type="InterPro" id="IPR011712">
    <property type="entry name" value="Sig_transdc_His_kin_sub3_dim/P"/>
</dbReference>
<dbReference type="GO" id="GO:0046983">
    <property type="term" value="F:protein dimerization activity"/>
    <property type="evidence" value="ECO:0007669"/>
    <property type="project" value="InterPro"/>
</dbReference>
<keyword evidence="2 6" id="KW-0418">Kinase</keyword>
<keyword evidence="4" id="KW-0472">Membrane</keyword>
<dbReference type="GO" id="GO:0000155">
    <property type="term" value="F:phosphorelay sensor kinase activity"/>
    <property type="evidence" value="ECO:0007669"/>
    <property type="project" value="InterPro"/>
</dbReference>
<dbReference type="Gene3D" id="1.20.5.1930">
    <property type="match status" value="1"/>
</dbReference>
<keyword evidence="4" id="KW-0812">Transmembrane</keyword>
<sequence>MTIPETRAAARSSAAATDASSARSGWERHGWLLSAIWLIFLGYTVAAVIQADLGPGLLTLALLLIAVFIGVYLTGFILGNRLDPEAKWVRWTPLGLGALVAIMLGMGAIIGLDTIYMSPFLIAYACFLLPRAGAWVVGIASIGLTLLLSALAGDVTAYLYIVAIQVGIFVLNMVTFAFIEAGTRSDEIQADLAVVSERERVARDVHDVLGHTLTVVAVKAELAERLITDDPERSRAEIAEIRSLVRGALTDVRTTVGGLLGIDLPHQLEALRITLNGAGIDVEIEGDPAGQVPRKFHGPLGWLLREAGTNVLRHAQATRCLIRFAPGSVIVEDDGVGWGASTAGNGVCGMSERMAEVGVGFRIGAAELGGARVEASW</sequence>
<accession>A0A1R4FSV8</accession>
<dbReference type="Proteomes" id="UP000195913">
    <property type="component" value="Unassembled WGS sequence"/>
</dbReference>
<dbReference type="AlphaFoldDB" id="A0A1R4FSV8"/>
<evidence type="ECO:0000313" key="7">
    <source>
        <dbReference type="Proteomes" id="UP000195913"/>
    </source>
</evidence>
<dbReference type="InterPro" id="IPR036890">
    <property type="entry name" value="HATPase_C_sf"/>
</dbReference>
<dbReference type="SUPFAM" id="SSF55874">
    <property type="entry name" value="ATPase domain of HSP90 chaperone/DNA topoisomerase II/histidine kinase"/>
    <property type="match status" value="1"/>
</dbReference>
<dbReference type="PANTHER" id="PTHR24421:SF63">
    <property type="entry name" value="SENSOR HISTIDINE KINASE DESK"/>
    <property type="match status" value="1"/>
</dbReference>
<evidence type="ECO:0000256" key="3">
    <source>
        <dbReference type="ARBA" id="ARBA00023012"/>
    </source>
</evidence>
<dbReference type="CDD" id="cd16917">
    <property type="entry name" value="HATPase_UhpB-NarQ-NarX-like"/>
    <property type="match status" value="1"/>
</dbReference>
<dbReference type="Gene3D" id="3.30.565.10">
    <property type="entry name" value="Histidine kinase-like ATPase, C-terminal domain"/>
    <property type="match status" value="1"/>
</dbReference>
<organism evidence="6 7">
    <name type="scientific">Arthrobacter rhombi</name>
    <dbReference type="NCBI Taxonomy" id="71253"/>
    <lineage>
        <taxon>Bacteria</taxon>
        <taxon>Bacillati</taxon>
        <taxon>Actinomycetota</taxon>
        <taxon>Actinomycetes</taxon>
        <taxon>Micrococcales</taxon>
        <taxon>Micrococcaceae</taxon>
        <taxon>Arthrobacter</taxon>
    </lineage>
</organism>